<feature type="domain" description="Rhodanese" evidence="2">
    <location>
        <begin position="108"/>
        <end position="223"/>
    </location>
</feature>
<name>A0A9W6BWP6_9CHLO</name>
<dbReference type="AlphaFoldDB" id="A0A9W6BWP6"/>
<feature type="compositionally biased region" description="Basic and acidic residues" evidence="1">
    <location>
        <begin position="656"/>
        <end position="666"/>
    </location>
</feature>
<dbReference type="EMBL" id="BRXU01000027">
    <property type="protein sequence ID" value="GLC59255.1"/>
    <property type="molecule type" value="Genomic_DNA"/>
</dbReference>
<organism evidence="3 4">
    <name type="scientific">Pleodorina starrii</name>
    <dbReference type="NCBI Taxonomy" id="330485"/>
    <lineage>
        <taxon>Eukaryota</taxon>
        <taxon>Viridiplantae</taxon>
        <taxon>Chlorophyta</taxon>
        <taxon>core chlorophytes</taxon>
        <taxon>Chlorophyceae</taxon>
        <taxon>CS clade</taxon>
        <taxon>Chlamydomonadales</taxon>
        <taxon>Volvocaceae</taxon>
        <taxon>Pleodorina</taxon>
    </lineage>
</organism>
<comment type="caution">
    <text evidence="3">The sequence shown here is derived from an EMBL/GenBank/DDBJ whole genome shotgun (WGS) entry which is preliminary data.</text>
</comment>
<dbReference type="Gene3D" id="3.40.250.10">
    <property type="entry name" value="Rhodanese-like domain"/>
    <property type="match status" value="1"/>
</dbReference>
<sequence length="763" mass="76218">MLRKPCPTARGSFTVRKTVKAFANGHKAGHGVSACLASLWLADAALAIEETVAASSGATDVVSLVQDNPVLASAAALVAVGGIAAAVSLRPARVAPTGATDAWEALKAEERCVLVDIRPKSALKDEGVVDLKEANKKPLGVVYAEPDEEGDLAVDPEFTSTLQQAAGISEESIVILLDSDGTLAPKAAEELARDGFFKEKVYWVRGGMEGTKGWKASELPTKPYRVFELPLPSLELPSVDLAALAAELQAQVQAQVPEVDLTGTLDRVNGAVNVITDKYKENPSAANGVLAAAGIAAVGVLAVTELDAILQLMGALGLARFLAGNLLFAKDREATLASVRAFLKERGFDVPTGASNSSGAAGSGAGAAAASGSSGSSATADDGGGAQLQQLADIVMGAKDADSAAQQIADTMVPEVRGVDREALAAALEAAGFQLSLPPSLELDGAAAAVAERPATDSAAAAATAPAVAEAISTLVGTPAGAEPVSAAVTEPAAAAEPVSAAVTEPIAAAEPVTAAVTEPAAAVEPVTAAVTEPAAAAEPVTAAVTEPVAAAEPVTAAVTESAAGSKPVPTTLTVHAAEEPVPVAAAAAMVAVAPELPVATPATEPEAPSALPVPANVAEAREWIAAWKRRGSEAAAADVTASPLESSAEAATEAKATEAKAEEATGAKAAAEAEAAEELMPESSGSLLDDGVESALAPANVVAAREWIASWKMARAQQQEVREEQVAAEAALVAGDGASDSEPPAEVAAEVVEERATVSVVA</sequence>
<reference evidence="3 4" key="1">
    <citation type="journal article" date="2023" name="Commun. Biol.">
        <title>Reorganization of the ancestral sex-determining regions during the evolution of trioecy in Pleodorina starrii.</title>
        <authorList>
            <person name="Takahashi K."/>
            <person name="Suzuki S."/>
            <person name="Kawai-Toyooka H."/>
            <person name="Yamamoto K."/>
            <person name="Hamaji T."/>
            <person name="Ootsuki R."/>
            <person name="Yamaguchi H."/>
            <person name="Kawachi M."/>
            <person name="Higashiyama T."/>
            <person name="Nozaki H."/>
        </authorList>
    </citation>
    <scope>NUCLEOTIDE SEQUENCE [LARGE SCALE GENOMIC DNA]</scope>
    <source>
        <strain evidence="3 4">NIES-4479</strain>
    </source>
</reference>
<feature type="region of interest" description="Disordered" evidence="1">
    <location>
        <begin position="637"/>
        <end position="688"/>
    </location>
</feature>
<dbReference type="InterPro" id="IPR036873">
    <property type="entry name" value="Rhodanese-like_dom_sf"/>
</dbReference>
<dbReference type="PROSITE" id="PS50206">
    <property type="entry name" value="RHODANESE_3"/>
    <property type="match status" value="1"/>
</dbReference>
<evidence type="ECO:0000313" key="4">
    <source>
        <dbReference type="Proteomes" id="UP001165080"/>
    </source>
</evidence>
<dbReference type="PANTHER" id="PTHR47377">
    <property type="entry name" value="RHODANESE-LIKE DOMAIN-CONTAINING PROTEIN 4, CHLOROPLASTIC"/>
    <property type="match status" value="1"/>
</dbReference>
<dbReference type="PANTHER" id="PTHR47377:SF1">
    <property type="entry name" value="RHODANESE-LIKE DOMAIN-CONTAINING PROTEIN 4, CHLOROPLASTIC"/>
    <property type="match status" value="1"/>
</dbReference>
<evidence type="ECO:0000256" key="1">
    <source>
        <dbReference type="SAM" id="MobiDB-lite"/>
    </source>
</evidence>
<keyword evidence="4" id="KW-1185">Reference proteome</keyword>
<protein>
    <recommendedName>
        <fullName evidence="2">Rhodanese domain-containing protein</fullName>
    </recommendedName>
</protein>
<dbReference type="Proteomes" id="UP001165080">
    <property type="component" value="Unassembled WGS sequence"/>
</dbReference>
<dbReference type="InterPro" id="IPR044240">
    <property type="entry name" value="STR4-like"/>
</dbReference>
<evidence type="ECO:0000313" key="3">
    <source>
        <dbReference type="EMBL" id="GLC59255.1"/>
    </source>
</evidence>
<dbReference type="SUPFAM" id="SSF52821">
    <property type="entry name" value="Rhodanese/Cell cycle control phosphatase"/>
    <property type="match status" value="1"/>
</dbReference>
<evidence type="ECO:0000259" key="2">
    <source>
        <dbReference type="PROSITE" id="PS50206"/>
    </source>
</evidence>
<dbReference type="OrthoDB" id="1927399at2759"/>
<gene>
    <name evidence="3" type="primary">PLEST008486</name>
    <name evidence="3" type="ORF">PLESTB_001467000</name>
</gene>
<proteinExistence type="predicted"/>
<accession>A0A9W6BWP6</accession>
<dbReference type="InterPro" id="IPR001763">
    <property type="entry name" value="Rhodanese-like_dom"/>
</dbReference>